<name>A0A1M4XDF6_9BACE</name>
<dbReference type="STRING" id="871325.SAMN05444349_10832"/>
<gene>
    <name evidence="1" type="ORF">SAMN05444349_10832</name>
</gene>
<accession>A0A1M4XDF6</accession>
<keyword evidence="2" id="KW-1185">Reference proteome</keyword>
<protein>
    <submittedName>
        <fullName evidence="1">Uncharacterized protein</fullName>
    </submittedName>
</protein>
<dbReference type="Proteomes" id="UP000184436">
    <property type="component" value="Unassembled WGS sequence"/>
</dbReference>
<sequence>MKIFYLLTLINFVGALILLCNPKVSRITQRTALIPLGIHLPDDKY</sequence>
<dbReference type="AlphaFoldDB" id="A0A1M4XDF6"/>
<reference evidence="1 2" key="1">
    <citation type="submission" date="2016-11" db="EMBL/GenBank/DDBJ databases">
        <authorList>
            <person name="Jaros S."/>
            <person name="Januszkiewicz K."/>
            <person name="Wedrychowicz H."/>
        </authorList>
    </citation>
    <scope>NUCLEOTIDE SEQUENCE [LARGE SCALE GENOMIC DNA]</scope>
    <source>
        <strain evidence="1 2">DSM 26883</strain>
    </source>
</reference>
<dbReference type="EMBL" id="FQVD01000008">
    <property type="protein sequence ID" value="SHE91306.1"/>
    <property type="molecule type" value="Genomic_DNA"/>
</dbReference>
<organism evidence="1 2">
    <name type="scientific">Bacteroides faecichinchillae</name>
    <dbReference type="NCBI Taxonomy" id="871325"/>
    <lineage>
        <taxon>Bacteria</taxon>
        <taxon>Pseudomonadati</taxon>
        <taxon>Bacteroidota</taxon>
        <taxon>Bacteroidia</taxon>
        <taxon>Bacteroidales</taxon>
        <taxon>Bacteroidaceae</taxon>
        <taxon>Bacteroides</taxon>
    </lineage>
</organism>
<evidence type="ECO:0000313" key="1">
    <source>
        <dbReference type="EMBL" id="SHE91306.1"/>
    </source>
</evidence>
<evidence type="ECO:0000313" key="2">
    <source>
        <dbReference type="Proteomes" id="UP000184436"/>
    </source>
</evidence>
<proteinExistence type="predicted"/>